<name>A0A2S2DJV5_9BURK</name>
<dbReference type="OrthoDB" id="8757684at2"/>
<evidence type="ECO:0000313" key="1">
    <source>
        <dbReference type="EMBL" id="AWL05591.1"/>
    </source>
</evidence>
<dbReference type="KEGG" id="mtim:DIR46_14855"/>
<evidence type="ECO:0008006" key="3">
    <source>
        <dbReference type="Google" id="ProtNLM"/>
    </source>
</evidence>
<organism evidence="1 2">
    <name type="scientific">Massilia oculi</name>
    <dbReference type="NCBI Taxonomy" id="945844"/>
    <lineage>
        <taxon>Bacteria</taxon>
        <taxon>Pseudomonadati</taxon>
        <taxon>Pseudomonadota</taxon>
        <taxon>Betaproteobacteria</taxon>
        <taxon>Burkholderiales</taxon>
        <taxon>Oxalobacteraceae</taxon>
        <taxon>Telluria group</taxon>
        <taxon>Massilia</taxon>
    </lineage>
</organism>
<protein>
    <recommendedName>
        <fullName evidence="3">MSHA biogenesis protein MshP</fullName>
    </recommendedName>
</protein>
<accession>A0A2S2DJV5</accession>
<evidence type="ECO:0000313" key="2">
    <source>
        <dbReference type="Proteomes" id="UP000245820"/>
    </source>
</evidence>
<dbReference type="AlphaFoldDB" id="A0A2S2DJV5"/>
<sequence length="145" mass="15626">MVVAGIAVALLRLTTTQQSTVNQALLAARAGLAARGGIEWVYQDLVNRCAATGRKTDLADFVNDAGFKVTVNCSFQVFHEGQHLVNDVPTATAKRIYRIESIACNGSSVDCPDKDSIARPDYVERARVATVCTRQPAGGVTEYCY</sequence>
<gene>
    <name evidence="1" type="ORF">DIR46_14855</name>
</gene>
<keyword evidence="2" id="KW-1185">Reference proteome</keyword>
<dbReference type="Proteomes" id="UP000245820">
    <property type="component" value="Chromosome"/>
</dbReference>
<dbReference type="EMBL" id="CP029343">
    <property type="protein sequence ID" value="AWL05591.1"/>
    <property type="molecule type" value="Genomic_DNA"/>
</dbReference>
<reference evidence="1 2" key="1">
    <citation type="submission" date="2018-05" db="EMBL/GenBank/DDBJ databases">
        <title>Complete genome sequence of Massilia oculi sp. nov. CCUG 43427T (=DSM 26321T), the type strain of M. oculi, and comparison with genome sequences of other Massilia strains.</title>
        <authorList>
            <person name="Zhu B."/>
        </authorList>
    </citation>
    <scope>NUCLEOTIDE SEQUENCE [LARGE SCALE GENOMIC DNA]</scope>
    <source>
        <strain evidence="1 2">CCUG 43427</strain>
    </source>
</reference>
<proteinExistence type="predicted"/>